<dbReference type="GO" id="GO:0046872">
    <property type="term" value="F:metal ion binding"/>
    <property type="evidence" value="ECO:0007669"/>
    <property type="project" value="UniProtKB-KW"/>
</dbReference>
<sequence length="291" mass="31430">MNSEKQRSLIHLAIRNLVIAIMVLISLAWFAGMARAGDSGQLVAAGKEIYERPGSCATCHLADGSGNSAMNAKDLRFGPSPFDIHQALTSVPQMGPIGTMLKLDKEGLLALALYIHTLGEKEINSDVLADLRRTLTGITKDDRDAGFELTERDKMIDQISSFDTVIETWKRKAKSGNIKHGYETVVVNTWEPGKPKFKPQRGKTYFYLNTGNRGDMFGQGFGNGAGNAVTVGDAETLEVIAQGRLEPELRGSVHATGMTPDGRYGYIIGPSIKTENSEVAAEVKGAKGPMS</sequence>
<evidence type="ECO:0000256" key="1">
    <source>
        <dbReference type="ARBA" id="ARBA00022617"/>
    </source>
</evidence>
<evidence type="ECO:0000259" key="6">
    <source>
        <dbReference type="PROSITE" id="PS51007"/>
    </source>
</evidence>
<protein>
    <recommendedName>
        <fullName evidence="6">Cytochrome c domain-containing protein</fullName>
    </recommendedName>
</protein>
<dbReference type="RefSeq" id="WP_163494232.1">
    <property type="nucleotide sequence ID" value="NZ_CP048711.1"/>
</dbReference>
<dbReference type="GO" id="GO:0020037">
    <property type="term" value="F:heme binding"/>
    <property type="evidence" value="ECO:0007669"/>
    <property type="project" value="InterPro"/>
</dbReference>
<dbReference type="Gene3D" id="1.10.760.10">
    <property type="entry name" value="Cytochrome c-like domain"/>
    <property type="match status" value="1"/>
</dbReference>
<evidence type="ECO:0000313" key="7">
    <source>
        <dbReference type="EMBL" id="QIB64983.1"/>
    </source>
</evidence>
<evidence type="ECO:0000256" key="2">
    <source>
        <dbReference type="ARBA" id="ARBA00022723"/>
    </source>
</evidence>
<keyword evidence="3 4" id="KW-0408">Iron</keyword>
<dbReference type="GO" id="GO:0009055">
    <property type="term" value="F:electron transfer activity"/>
    <property type="evidence" value="ECO:0007669"/>
    <property type="project" value="InterPro"/>
</dbReference>
<evidence type="ECO:0000256" key="3">
    <source>
        <dbReference type="ARBA" id="ARBA00023004"/>
    </source>
</evidence>
<dbReference type="Proteomes" id="UP000477680">
    <property type="component" value="Chromosome"/>
</dbReference>
<keyword evidence="5" id="KW-0812">Transmembrane</keyword>
<feature type="transmembrane region" description="Helical" evidence="5">
    <location>
        <begin position="12"/>
        <end position="32"/>
    </location>
</feature>
<keyword evidence="2 4" id="KW-0479">Metal-binding</keyword>
<dbReference type="AlphaFoldDB" id="A0A6C0TZM2"/>
<reference evidence="7 8" key="1">
    <citation type="submission" date="2020-02" db="EMBL/GenBank/DDBJ databases">
        <title>Genome sequencing for Kineobactrum sp. M2.</title>
        <authorList>
            <person name="Park S.-J."/>
        </authorList>
    </citation>
    <scope>NUCLEOTIDE SEQUENCE [LARGE SCALE GENOMIC DNA]</scope>
    <source>
        <strain evidence="7 8">M2</strain>
    </source>
</reference>
<dbReference type="PROSITE" id="PS51007">
    <property type="entry name" value="CYTC"/>
    <property type="match status" value="1"/>
</dbReference>
<dbReference type="InterPro" id="IPR009056">
    <property type="entry name" value="Cyt_c-like_dom"/>
</dbReference>
<name>A0A6C0TZM2_9GAMM</name>
<accession>A0A6C0TZM2</accession>
<keyword evidence="5" id="KW-0472">Membrane</keyword>
<evidence type="ECO:0000313" key="8">
    <source>
        <dbReference type="Proteomes" id="UP000477680"/>
    </source>
</evidence>
<evidence type="ECO:0000256" key="5">
    <source>
        <dbReference type="SAM" id="Phobius"/>
    </source>
</evidence>
<feature type="domain" description="Cytochrome c" evidence="6">
    <location>
        <begin position="41"/>
        <end position="167"/>
    </location>
</feature>
<dbReference type="SUPFAM" id="SSF46626">
    <property type="entry name" value="Cytochrome c"/>
    <property type="match status" value="1"/>
</dbReference>
<gene>
    <name evidence="7" type="ORF">G3T16_05795</name>
</gene>
<keyword evidence="1 4" id="KW-0349">Heme</keyword>
<organism evidence="7 8">
    <name type="scientific">Kineobactrum salinum</name>
    <dbReference type="NCBI Taxonomy" id="2708301"/>
    <lineage>
        <taxon>Bacteria</taxon>
        <taxon>Pseudomonadati</taxon>
        <taxon>Pseudomonadota</taxon>
        <taxon>Gammaproteobacteria</taxon>
        <taxon>Cellvibrionales</taxon>
        <taxon>Halieaceae</taxon>
        <taxon>Kineobactrum</taxon>
    </lineage>
</organism>
<keyword evidence="5" id="KW-1133">Transmembrane helix</keyword>
<dbReference type="EMBL" id="CP048711">
    <property type="protein sequence ID" value="QIB64983.1"/>
    <property type="molecule type" value="Genomic_DNA"/>
</dbReference>
<keyword evidence="8" id="KW-1185">Reference proteome</keyword>
<dbReference type="KEGG" id="kim:G3T16_05795"/>
<dbReference type="InterPro" id="IPR036909">
    <property type="entry name" value="Cyt_c-like_dom_sf"/>
</dbReference>
<evidence type="ECO:0000256" key="4">
    <source>
        <dbReference type="PROSITE-ProRule" id="PRU00433"/>
    </source>
</evidence>
<proteinExistence type="predicted"/>